<dbReference type="Gene3D" id="1.10.490.50">
    <property type="entry name" value="Antibiotic binding domain of TipA-like multidrug resistance regulators"/>
    <property type="match status" value="1"/>
</dbReference>
<dbReference type="Proteomes" id="UP001139179">
    <property type="component" value="Unassembled WGS sequence"/>
</dbReference>
<dbReference type="InterPro" id="IPR036244">
    <property type="entry name" value="TipA-like_antibiotic-bd"/>
</dbReference>
<dbReference type="InterPro" id="IPR000551">
    <property type="entry name" value="MerR-type_HTH_dom"/>
</dbReference>
<dbReference type="SUPFAM" id="SSF89082">
    <property type="entry name" value="Antibiotic binding domain of TipA-like multidrug resistance regulators"/>
    <property type="match status" value="1"/>
</dbReference>
<evidence type="ECO:0000256" key="2">
    <source>
        <dbReference type="ARBA" id="ARBA00023125"/>
    </source>
</evidence>
<evidence type="ECO:0000256" key="4">
    <source>
        <dbReference type="ARBA" id="ARBA00023163"/>
    </source>
</evidence>
<evidence type="ECO:0000256" key="3">
    <source>
        <dbReference type="ARBA" id="ARBA00023159"/>
    </source>
</evidence>
<keyword evidence="7" id="KW-1185">Reference proteome</keyword>
<evidence type="ECO:0000259" key="5">
    <source>
        <dbReference type="PROSITE" id="PS50937"/>
    </source>
</evidence>
<dbReference type="Pfam" id="PF13411">
    <property type="entry name" value="MerR_1"/>
    <property type="match status" value="1"/>
</dbReference>
<dbReference type="GO" id="GO:0003700">
    <property type="term" value="F:DNA-binding transcription factor activity"/>
    <property type="evidence" value="ECO:0007669"/>
    <property type="project" value="InterPro"/>
</dbReference>
<name>A0A9X2DUG5_9BACI</name>
<dbReference type="GO" id="GO:0003677">
    <property type="term" value="F:DNA binding"/>
    <property type="evidence" value="ECO:0007669"/>
    <property type="project" value="UniProtKB-KW"/>
</dbReference>
<keyword evidence="1" id="KW-0805">Transcription regulation</keyword>
<dbReference type="AlphaFoldDB" id="A0A9X2DUG5"/>
<gene>
    <name evidence="6" type="ORF">M3202_16860</name>
</gene>
<evidence type="ECO:0000256" key="1">
    <source>
        <dbReference type="ARBA" id="ARBA00023015"/>
    </source>
</evidence>
<feature type="domain" description="HTH merR-type" evidence="5">
    <location>
        <begin position="1"/>
        <end position="71"/>
    </location>
</feature>
<keyword evidence="3" id="KW-0010">Activator</keyword>
<evidence type="ECO:0000313" key="7">
    <source>
        <dbReference type="Proteomes" id="UP001139179"/>
    </source>
</evidence>
<reference evidence="6" key="1">
    <citation type="submission" date="2022-05" db="EMBL/GenBank/DDBJ databases">
        <title>Comparative Genomics of Spacecraft Associated Microbes.</title>
        <authorList>
            <person name="Tran M.T."/>
            <person name="Wright A."/>
            <person name="Seuylemezian A."/>
            <person name="Eisen J."/>
            <person name="Coil D."/>
        </authorList>
    </citation>
    <scope>NUCLEOTIDE SEQUENCE</scope>
    <source>
        <strain evidence="6">214.1.1</strain>
    </source>
</reference>
<dbReference type="EMBL" id="JAMBOL010000020">
    <property type="protein sequence ID" value="MCM3715737.1"/>
    <property type="molecule type" value="Genomic_DNA"/>
</dbReference>
<dbReference type="PANTHER" id="PTHR30204:SF90">
    <property type="entry name" value="HTH-TYPE TRANSCRIPTIONAL ACTIVATOR MTA"/>
    <property type="match status" value="1"/>
</dbReference>
<dbReference type="PRINTS" id="PR00040">
    <property type="entry name" value="HTHMERR"/>
</dbReference>
<evidence type="ECO:0000313" key="6">
    <source>
        <dbReference type="EMBL" id="MCM3715737.1"/>
    </source>
</evidence>
<protein>
    <submittedName>
        <fullName evidence="6">MerR family transcriptional regulator</fullName>
    </submittedName>
</protein>
<keyword evidence="2" id="KW-0238">DNA-binding</keyword>
<dbReference type="RefSeq" id="WP_251224444.1">
    <property type="nucleotide sequence ID" value="NZ_JAMBOL010000020.1"/>
</dbReference>
<dbReference type="SMART" id="SM00422">
    <property type="entry name" value="HTH_MERR"/>
    <property type="match status" value="1"/>
</dbReference>
<dbReference type="CDD" id="cd01106">
    <property type="entry name" value="HTH_TipAL-Mta"/>
    <property type="match status" value="1"/>
</dbReference>
<dbReference type="InterPro" id="IPR009061">
    <property type="entry name" value="DNA-bd_dom_put_sf"/>
</dbReference>
<dbReference type="Pfam" id="PF07739">
    <property type="entry name" value="TipAS"/>
    <property type="match status" value="1"/>
</dbReference>
<dbReference type="SUPFAM" id="SSF46955">
    <property type="entry name" value="Putative DNA-binding domain"/>
    <property type="match status" value="1"/>
</dbReference>
<organism evidence="6 7">
    <name type="scientific">Halalkalibacter oceani</name>
    <dbReference type="NCBI Taxonomy" id="1653776"/>
    <lineage>
        <taxon>Bacteria</taxon>
        <taxon>Bacillati</taxon>
        <taxon>Bacillota</taxon>
        <taxon>Bacilli</taxon>
        <taxon>Bacillales</taxon>
        <taxon>Bacillaceae</taxon>
        <taxon>Halalkalibacter</taxon>
    </lineage>
</organism>
<dbReference type="InterPro" id="IPR047057">
    <property type="entry name" value="MerR_fam"/>
</dbReference>
<sequence length="256" mass="29348">MEYTVQKLAQLAGVTGRTIRYYDEIGLLKPARINSSGYRIYGQAEVDKLQQILFYRELEVDLEQIREIVTSPTFNEVKTLKEHRDKLLTKQKQLEALIATVEKTLAAKEGRITMSDREKFEAFKQTLVDENERKYGEEIRAKYGEEAVEHSNAKLKGMTQEQYAEMERLGEEVLDVLHEAFLTGDPAGELAQQAADLHRQWLGFTWASYSKEAHAGLAQMYVDDERFTAFYDKKQPGVAAFLRDAIHIYTGLKNGN</sequence>
<comment type="caution">
    <text evidence="6">The sequence shown here is derived from an EMBL/GenBank/DDBJ whole genome shotgun (WGS) entry which is preliminary data.</text>
</comment>
<dbReference type="PANTHER" id="PTHR30204">
    <property type="entry name" value="REDOX-CYCLING DRUG-SENSING TRANSCRIPTIONAL ACTIVATOR SOXR"/>
    <property type="match status" value="1"/>
</dbReference>
<dbReference type="PROSITE" id="PS50937">
    <property type="entry name" value="HTH_MERR_2"/>
    <property type="match status" value="1"/>
</dbReference>
<dbReference type="InterPro" id="IPR012925">
    <property type="entry name" value="TipAS_dom"/>
</dbReference>
<dbReference type="Gene3D" id="1.10.1660.10">
    <property type="match status" value="1"/>
</dbReference>
<keyword evidence="4" id="KW-0804">Transcription</keyword>
<accession>A0A9X2DUG5</accession>
<proteinExistence type="predicted"/>